<evidence type="ECO:0000313" key="3">
    <source>
        <dbReference type="EMBL" id="TKV60696.1"/>
    </source>
</evidence>
<dbReference type="Pfam" id="PF07676">
    <property type="entry name" value="PD40"/>
    <property type="match status" value="2"/>
</dbReference>
<comment type="similarity">
    <text evidence="1">Belongs to the TolB family.</text>
</comment>
<dbReference type="InterPro" id="IPR011042">
    <property type="entry name" value="6-blade_b-propeller_TolB-like"/>
</dbReference>
<feature type="region of interest" description="Disordered" evidence="2">
    <location>
        <begin position="1"/>
        <end position="27"/>
    </location>
</feature>
<evidence type="ECO:0008006" key="5">
    <source>
        <dbReference type="Google" id="ProtNLM"/>
    </source>
</evidence>
<dbReference type="EMBL" id="SZZH01000001">
    <property type="protein sequence ID" value="TKV60696.1"/>
    <property type="molecule type" value="Genomic_DNA"/>
</dbReference>
<evidence type="ECO:0000313" key="4">
    <source>
        <dbReference type="Proteomes" id="UP000306985"/>
    </source>
</evidence>
<evidence type="ECO:0000256" key="2">
    <source>
        <dbReference type="SAM" id="MobiDB-lite"/>
    </source>
</evidence>
<proteinExistence type="inferred from homology"/>
<feature type="compositionally biased region" description="Low complexity" evidence="2">
    <location>
        <begin position="71"/>
        <end position="112"/>
    </location>
</feature>
<dbReference type="PANTHER" id="PTHR36842:SF1">
    <property type="entry name" value="PROTEIN TOLB"/>
    <property type="match status" value="1"/>
</dbReference>
<organism evidence="3 4">
    <name type="scientific">Nakamurella flava</name>
    <dbReference type="NCBI Taxonomy" id="2576308"/>
    <lineage>
        <taxon>Bacteria</taxon>
        <taxon>Bacillati</taxon>
        <taxon>Actinomycetota</taxon>
        <taxon>Actinomycetes</taxon>
        <taxon>Nakamurellales</taxon>
        <taxon>Nakamurellaceae</taxon>
        <taxon>Nakamurella</taxon>
    </lineage>
</organism>
<dbReference type="RefSeq" id="WP_137447999.1">
    <property type="nucleotide sequence ID" value="NZ_SZZH01000001.1"/>
</dbReference>
<accession>A0A4U6QKN5</accession>
<feature type="region of interest" description="Disordered" evidence="2">
    <location>
        <begin position="71"/>
        <end position="118"/>
    </location>
</feature>
<dbReference type="Gene3D" id="2.120.10.30">
    <property type="entry name" value="TolB, C-terminal domain"/>
    <property type="match status" value="3"/>
</dbReference>
<reference evidence="3 4" key="1">
    <citation type="submission" date="2019-05" db="EMBL/GenBank/DDBJ databases">
        <title>Nakamurella sp. N5BH11, whole genome shotgun sequence.</title>
        <authorList>
            <person name="Tuo L."/>
        </authorList>
    </citation>
    <scope>NUCLEOTIDE SEQUENCE [LARGE SCALE GENOMIC DNA]</scope>
    <source>
        <strain evidence="3 4">N5BH11</strain>
    </source>
</reference>
<dbReference type="AlphaFoldDB" id="A0A4U6QKN5"/>
<dbReference type="Proteomes" id="UP000306985">
    <property type="component" value="Unassembled WGS sequence"/>
</dbReference>
<dbReference type="OrthoDB" id="9808778at2"/>
<dbReference type="SUPFAM" id="SSF82171">
    <property type="entry name" value="DPP6 N-terminal domain-like"/>
    <property type="match status" value="1"/>
</dbReference>
<gene>
    <name evidence="3" type="ORF">FDO65_03135</name>
</gene>
<keyword evidence="4" id="KW-1185">Reference proteome</keyword>
<comment type="caution">
    <text evidence="3">The sequence shown here is derived from an EMBL/GenBank/DDBJ whole genome shotgun (WGS) entry which is preliminary data.</text>
</comment>
<evidence type="ECO:0000256" key="1">
    <source>
        <dbReference type="ARBA" id="ARBA00009820"/>
    </source>
</evidence>
<feature type="compositionally biased region" description="Polar residues" evidence="2">
    <location>
        <begin position="13"/>
        <end position="22"/>
    </location>
</feature>
<dbReference type="InterPro" id="IPR011659">
    <property type="entry name" value="WD40"/>
</dbReference>
<protein>
    <recommendedName>
        <fullName evidence="5">Lipoprotein LpqB beta-propeller domain-containing protein</fullName>
    </recommendedName>
</protein>
<dbReference type="PANTHER" id="PTHR36842">
    <property type="entry name" value="PROTEIN TOLB HOMOLOG"/>
    <property type="match status" value="1"/>
</dbReference>
<sequence length="415" mass="41550">MAVGQACTRPESRSFTTTTQATPRGPAQAARLGPLVGILGLVLAACSPVSGSAAPAASVATAAVPVAGVGKSAAPPSTAVTTPASGAVPGRAPRGSAPSGSSIPAAPAAGLPRSTPLPDDVLVDSRVVDGVSDLYLVDTRTDAGTAEPEARLTGGLGGGQYPILSPDRATIIYLWHGPDGATVHVMAADGSGDRPLLTEATAATCPNPDRPAWNPVDPTEIALTCRSEDGSQLHLVGVDGAVRRTLDPGMTVFEDPTFSPDGRRIAIWGSTDTQAGGGVLAVLPADGSGPARPVTRPGEAQDVDPMWTVDGSALVFRRSVPGSEVAQILAVQVAATDGGVPDGGPVTPVTDGSAFDFDPTVAPDGRRVAFKSNRIAADGSAGDHVWVVELDGSGLRQLAADSAGASAGAPEWGRR</sequence>
<name>A0A4U6QKN5_9ACTN</name>